<protein>
    <submittedName>
        <fullName evidence="1">Host specificity protein</fullName>
    </submittedName>
</protein>
<gene>
    <name evidence="1" type="ORF">FCN80_26375</name>
</gene>
<evidence type="ECO:0000313" key="1">
    <source>
        <dbReference type="EMBL" id="TKI01526.1"/>
    </source>
</evidence>
<proteinExistence type="predicted"/>
<dbReference type="InterPro" id="IPR053171">
    <property type="entry name" value="Viral_Tip_Attach_Protein"/>
</dbReference>
<feature type="non-terminal residue" evidence="1">
    <location>
        <position position="1"/>
    </location>
</feature>
<accession>A0ABY2SD12</accession>
<dbReference type="PANTHER" id="PTHR36251:SF2">
    <property type="entry name" value="GIFSY-2 PROPHAGE HOST SPECIFICITY PROTEIN J, PHAGE LAMBDA"/>
    <property type="match status" value="1"/>
</dbReference>
<dbReference type="Proteomes" id="UP000305202">
    <property type="component" value="Unassembled WGS sequence"/>
</dbReference>
<evidence type="ECO:0000313" key="2">
    <source>
        <dbReference type="Proteomes" id="UP000305202"/>
    </source>
</evidence>
<dbReference type="PANTHER" id="PTHR36251">
    <property type="entry name" value="FELS-1 PROPHAGE HOST SPECIFICITY PROTEIN-RELATED"/>
    <property type="match status" value="1"/>
</dbReference>
<name>A0ABY2SD12_9HYPH</name>
<dbReference type="RefSeq" id="WP_230492996.1">
    <property type="nucleotide sequence ID" value="NZ_SZPQ01000185.1"/>
</dbReference>
<feature type="non-terminal residue" evidence="1">
    <location>
        <position position="172"/>
    </location>
</feature>
<comment type="caution">
    <text evidence="1">The sequence shown here is derived from an EMBL/GenBank/DDBJ whole genome shotgun (WGS) entry which is preliminary data.</text>
</comment>
<reference evidence="1 2" key="1">
    <citation type="submission" date="2019-04" db="EMBL/GenBank/DDBJ databases">
        <authorList>
            <person name="Li M."/>
            <person name="Gao C."/>
        </authorList>
    </citation>
    <scope>NUCLEOTIDE SEQUENCE [LARGE SCALE GENOMIC DNA]</scope>
    <source>
        <strain evidence="1 2">BGMRC 2031</strain>
    </source>
</reference>
<dbReference type="EMBL" id="SZPQ01000185">
    <property type="protein sequence ID" value="TKI01526.1"/>
    <property type="molecule type" value="Genomic_DNA"/>
</dbReference>
<organism evidence="1 2">
    <name type="scientific">Martelella alba</name>
    <dbReference type="NCBI Taxonomy" id="2590451"/>
    <lineage>
        <taxon>Bacteria</taxon>
        <taxon>Pseudomonadati</taxon>
        <taxon>Pseudomonadota</taxon>
        <taxon>Alphaproteobacteria</taxon>
        <taxon>Hyphomicrobiales</taxon>
        <taxon>Aurantimonadaceae</taxon>
        <taxon>Martelella</taxon>
    </lineage>
</organism>
<sequence>ISAVDGRNITLDRVSSAAAGDRLILNLPSGVSQARTAQAVNGKIVTVTTAYSEVPESECVWAIDADDLALQLFRVTGITQSDDGVSFDITAIEYDPDKFARIDTGARIEDRPITVIPPGVQPPPTNVTIGSYTAISQGLAVTTLRVTWDKAASAIAYEAEWRKDNGNWVSVA</sequence>
<keyword evidence="2" id="KW-1185">Reference proteome</keyword>